<feature type="compositionally biased region" description="Basic and acidic residues" evidence="1">
    <location>
        <begin position="126"/>
        <end position="147"/>
    </location>
</feature>
<protein>
    <submittedName>
        <fullName evidence="3">Uncharacterized protein</fullName>
    </submittedName>
</protein>
<feature type="region of interest" description="Disordered" evidence="1">
    <location>
        <begin position="62"/>
        <end position="112"/>
    </location>
</feature>
<comment type="caution">
    <text evidence="3">The sequence shown here is derived from an EMBL/GenBank/DDBJ whole genome shotgun (WGS) entry which is preliminary data.</text>
</comment>
<accession>A0A4Z0YI03</accession>
<sequence length="160" mass="16817">MKSFGAILMVLAAGASLVAALPAPGAETHGVASRGHEFYGSQPQDLLCRTIRKLTYYQALHVRESKRGKKDQQQNGNAGNATLVASPANNGTADGNDNDNGKGKGKKGKGKNDAEKILKALIDLLDGDKDGDKDGKKAEKTAAKSEDPLAFLQGLLNKDD</sequence>
<dbReference type="STRING" id="37992.A0A4Z0YI03"/>
<proteinExistence type="predicted"/>
<gene>
    <name evidence="3" type="ORF">E0Z10_g5168</name>
</gene>
<evidence type="ECO:0000256" key="1">
    <source>
        <dbReference type="SAM" id="MobiDB-lite"/>
    </source>
</evidence>
<feature type="region of interest" description="Disordered" evidence="1">
    <location>
        <begin position="126"/>
        <end position="160"/>
    </location>
</feature>
<reference evidence="3 4" key="1">
    <citation type="submission" date="2019-03" db="EMBL/GenBank/DDBJ databases">
        <title>Draft genome sequence of Xylaria hypoxylon DSM 108379, a ubiquitous saprotrophic-parasitic fungi on hardwood.</title>
        <authorList>
            <person name="Buettner E."/>
            <person name="Leonhardt S."/>
            <person name="Gebauer A.M."/>
            <person name="Liers C."/>
            <person name="Hofrichter M."/>
            <person name="Kellner H."/>
        </authorList>
    </citation>
    <scope>NUCLEOTIDE SEQUENCE [LARGE SCALE GENOMIC DNA]</scope>
    <source>
        <strain evidence="3 4">DSM 108379</strain>
    </source>
</reference>
<organism evidence="3 4">
    <name type="scientific">Xylaria hypoxylon</name>
    <dbReference type="NCBI Taxonomy" id="37992"/>
    <lineage>
        <taxon>Eukaryota</taxon>
        <taxon>Fungi</taxon>
        <taxon>Dikarya</taxon>
        <taxon>Ascomycota</taxon>
        <taxon>Pezizomycotina</taxon>
        <taxon>Sordariomycetes</taxon>
        <taxon>Xylariomycetidae</taxon>
        <taxon>Xylariales</taxon>
        <taxon>Xylariaceae</taxon>
        <taxon>Xylaria</taxon>
    </lineage>
</organism>
<evidence type="ECO:0000256" key="2">
    <source>
        <dbReference type="SAM" id="SignalP"/>
    </source>
</evidence>
<feature type="chain" id="PRO_5021268093" evidence="2">
    <location>
        <begin position="21"/>
        <end position="160"/>
    </location>
</feature>
<keyword evidence="4" id="KW-1185">Reference proteome</keyword>
<dbReference type="EMBL" id="SKBN01000089">
    <property type="protein sequence ID" value="TGJ83574.1"/>
    <property type="molecule type" value="Genomic_DNA"/>
</dbReference>
<dbReference type="AlphaFoldDB" id="A0A4Z0YI03"/>
<dbReference type="Proteomes" id="UP000297716">
    <property type="component" value="Unassembled WGS sequence"/>
</dbReference>
<keyword evidence="2" id="KW-0732">Signal</keyword>
<feature type="signal peptide" evidence="2">
    <location>
        <begin position="1"/>
        <end position="20"/>
    </location>
</feature>
<evidence type="ECO:0000313" key="3">
    <source>
        <dbReference type="EMBL" id="TGJ83574.1"/>
    </source>
</evidence>
<name>A0A4Z0YI03_9PEZI</name>
<evidence type="ECO:0000313" key="4">
    <source>
        <dbReference type="Proteomes" id="UP000297716"/>
    </source>
</evidence>